<reference evidence="1" key="1">
    <citation type="submission" date="2014-05" db="EMBL/GenBank/DDBJ databases">
        <authorList>
            <person name="Chronopoulou M."/>
        </authorList>
    </citation>
    <scope>NUCLEOTIDE SEQUENCE</scope>
    <source>
        <tissue evidence="1">Whole organism</tissue>
    </source>
</reference>
<sequence>MQEWMSNSSDKLSHAATIEEISESTFGYDVLLDYLFKVPHIEKSSRFKSCEEGGISLWTRIEPYYLRRAFGLGGCMRGGAASLLAHDDEMTQ</sequence>
<organism evidence="1">
    <name type="scientific">Lepeophtheirus salmonis</name>
    <name type="common">Salmon louse</name>
    <name type="synonym">Caligus salmonis</name>
    <dbReference type="NCBI Taxonomy" id="72036"/>
    <lineage>
        <taxon>Eukaryota</taxon>
        <taxon>Metazoa</taxon>
        <taxon>Ecdysozoa</taxon>
        <taxon>Arthropoda</taxon>
        <taxon>Crustacea</taxon>
        <taxon>Multicrustacea</taxon>
        <taxon>Hexanauplia</taxon>
        <taxon>Copepoda</taxon>
        <taxon>Siphonostomatoida</taxon>
        <taxon>Caligidae</taxon>
        <taxon>Lepeophtheirus</taxon>
    </lineage>
</organism>
<dbReference type="EMBL" id="HACA01009550">
    <property type="protein sequence ID" value="CDW26911.1"/>
    <property type="molecule type" value="Transcribed_RNA"/>
</dbReference>
<accession>A0A0K2TN87</accession>
<name>A0A0K2TN87_LEPSM</name>
<evidence type="ECO:0000313" key="1">
    <source>
        <dbReference type="EMBL" id="CDW26911.1"/>
    </source>
</evidence>
<dbReference type="AlphaFoldDB" id="A0A0K2TN87"/>
<protein>
    <submittedName>
        <fullName evidence="1">Uncharacterized protein</fullName>
    </submittedName>
</protein>
<proteinExistence type="predicted"/>